<evidence type="ECO:0000256" key="3">
    <source>
        <dbReference type="ARBA" id="ARBA00022833"/>
    </source>
</evidence>
<dbReference type="PANTHER" id="PTHR33823:SF4">
    <property type="entry name" value="GENERAL STRESS PROTEIN 16O"/>
    <property type="match status" value="1"/>
</dbReference>
<evidence type="ECO:0000259" key="5">
    <source>
        <dbReference type="Pfam" id="PF01258"/>
    </source>
</evidence>
<evidence type="ECO:0000256" key="4">
    <source>
        <dbReference type="PROSITE-ProRule" id="PRU00510"/>
    </source>
</evidence>
<protein>
    <submittedName>
        <fullName evidence="6">TraR/DksA C4-type zinc finger protein</fullName>
    </submittedName>
</protein>
<name>A0ABS6ECQ3_9CLOT</name>
<organism evidence="6 7">
    <name type="scientific">Clostridium mobile</name>
    <dbReference type="NCBI Taxonomy" id="2841512"/>
    <lineage>
        <taxon>Bacteria</taxon>
        <taxon>Bacillati</taxon>
        <taxon>Bacillota</taxon>
        <taxon>Clostridia</taxon>
        <taxon>Eubacteriales</taxon>
        <taxon>Clostridiaceae</taxon>
        <taxon>Clostridium</taxon>
    </lineage>
</organism>
<comment type="caution">
    <text evidence="6">The sequence shown here is derived from an EMBL/GenBank/DDBJ whole genome shotgun (WGS) entry which is preliminary data.</text>
</comment>
<feature type="domain" description="Zinc finger DksA/TraR C4-type" evidence="5">
    <location>
        <begin position="87"/>
        <end position="119"/>
    </location>
</feature>
<evidence type="ECO:0000313" key="7">
    <source>
        <dbReference type="Proteomes" id="UP000726170"/>
    </source>
</evidence>
<keyword evidence="7" id="KW-1185">Reference proteome</keyword>
<dbReference type="RefSeq" id="WP_216437380.1">
    <property type="nucleotide sequence ID" value="NZ_JAHLQF010000001.1"/>
</dbReference>
<feature type="zinc finger region" description="dksA C4-type" evidence="4">
    <location>
        <begin position="92"/>
        <end position="116"/>
    </location>
</feature>
<dbReference type="Pfam" id="PF01258">
    <property type="entry name" value="zf-dskA_traR"/>
    <property type="match status" value="1"/>
</dbReference>
<dbReference type="EMBL" id="JAHLQF010000001">
    <property type="protein sequence ID" value="MBU5482970.1"/>
    <property type="molecule type" value="Genomic_DNA"/>
</dbReference>
<accession>A0ABS6ECQ3</accession>
<proteinExistence type="predicted"/>
<evidence type="ECO:0000256" key="2">
    <source>
        <dbReference type="ARBA" id="ARBA00022771"/>
    </source>
</evidence>
<keyword evidence="1" id="KW-0479">Metal-binding</keyword>
<evidence type="ECO:0000256" key="1">
    <source>
        <dbReference type="ARBA" id="ARBA00022723"/>
    </source>
</evidence>
<dbReference type="PROSITE" id="PS51128">
    <property type="entry name" value="ZF_DKSA_2"/>
    <property type="match status" value="1"/>
</dbReference>
<keyword evidence="2" id="KW-0863">Zinc-finger</keyword>
<reference evidence="6 7" key="1">
    <citation type="submission" date="2021-06" db="EMBL/GenBank/DDBJ databases">
        <authorList>
            <person name="Sun Q."/>
            <person name="Li D."/>
        </authorList>
    </citation>
    <scope>NUCLEOTIDE SEQUENCE [LARGE SCALE GENOMIC DNA]</scope>
    <source>
        <strain evidence="6 7">MSJ-11</strain>
    </source>
</reference>
<evidence type="ECO:0000313" key="6">
    <source>
        <dbReference type="EMBL" id="MBU5482970.1"/>
    </source>
</evidence>
<dbReference type="PANTHER" id="PTHR33823">
    <property type="entry name" value="RNA POLYMERASE-BINDING TRANSCRIPTION FACTOR DKSA-RELATED"/>
    <property type="match status" value="1"/>
</dbReference>
<dbReference type="Proteomes" id="UP000726170">
    <property type="component" value="Unassembled WGS sequence"/>
</dbReference>
<dbReference type="NCBIfam" id="TIGR02890">
    <property type="entry name" value="bacill_yteA"/>
    <property type="match status" value="1"/>
</dbReference>
<gene>
    <name evidence="6" type="ORF">KQI86_01445</name>
</gene>
<dbReference type="InterPro" id="IPR014240">
    <property type="entry name" value="YteA"/>
</dbReference>
<keyword evidence="3" id="KW-0862">Zinc</keyword>
<dbReference type="InterPro" id="IPR000962">
    <property type="entry name" value="Znf_DskA_TraR"/>
</dbReference>
<sequence>MNNKNMEMYKRRLLEEKKDVEDLLLLMKNTETINSNSEMSNELSVYDNHPADVATELFDKERGLALKENEMNILNKIDSALKMIEEGSYGNCKKCGKEINEERLKFIPYAEYCVDCQKEVNSPVNENLHTRDFAPKNRALEEFYTGFNRLGEVGFDGEDSYQGVGRYNNREKIYDEYYEDEEDGVVEPIERISNQQYKNTLY</sequence>